<sequence length="605" mass="64271">MSTLDEVLAIQKQYHILQAPTATTTAEFKVAATAKTLNITLKNNTNSSNCWAYVTGLDINKNNAVFILKADGVTPYYPTSPSTIQQPLGADCNIKLGAPGSSKVITIPQLAGGRVWLCKDSQLTFKLNPGPAVVEPSVTNTSDANYNLWWSFAEFTYNDFQLFANITYVDFVGMPISLSLVNQSGAVQSVPGIPANGLDTICSALQAQDAKDGGGWSKLIVKHPSGANLRALSPNSGIVMNSSLFNGYYQPYVNAVWAKYASESLTVDTQGQWGTLTGKVVNGQLTFGSVGGFPQPSAKDIFSCSTGAFANYPSGVVDEMGNIGARLAAAFNRSTLLINTKQPTNENVSQFYQNAITNHYSRIVHSVCPDGKGYAFPYDDVDSSSATNVAGTVADSNPKTFTISFGGPTAAVKRESSSVGDHARSGGQARQQVARSGGRIGRRGLEWLAMSAEEEKAALASRDEEEPRAPQMVELAHDSEVDLEEGLQRKLGAELRHGLVLETPQQRGGVRLENLVPAVVQSRLAAVLEKIEESPAYRYAKPAVDVALKALVGLLQLSVKSLVSRVVMVLLLLLCSFLLGVFGRPEVMGAVGLGVAGPAAGLGDA</sequence>
<protein>
    <submittedName>
        <fullName evidence="4">Glucanase B</fullName>
    </submittedName>
</protein>
<dbReference type="InterPro" id="IPR037398">
    <property type="entry name" value="Glyco_hydro_64_fam"/>
</dbReference>
<evidence type="ECO:0000313" key="5">
    <source>
        <dbReference type="Proteomes" id="UP001174691"/>
    </source>
</evidence>
<evidence type="ECO:0000256" key="2">
    <source>
        <dbReference type="SAM" id="Phobius"/>
    </source>
</evidence>
<evidence type="ECO:0000313" key="4">
    <source>
        <dbReference type="EMBL" id="KAJ9161812.1"/>
    </source>
</evidence>
<reference evidence="4" key="1">
    <citation type="submission" date="2022-07" db="EMBL/GenBank/DDBJ databases">
        <title>Fungi with potential for degradation of polypropylene.</title>
        <authorList>
            <person name="Gostincar C."/>
        </authorList>
    </citation>
    <scope>NUCLEOTIDE SEQUENCE</scope>
    <source>
        <strain evidence="4">EXF-13287</strain>
    </source>
</reference>
<dbReference type="EMBL" id="JANBVN010000018">
    <property type="protein sequence ID" value="KAJ9161812.1"/>
    <property type="molecule type" value="Genomic_DNA"/>
</dbReference>
<comment type="caution">
    <text evidence="4">The sequence shown here is derived from an EMBL/GenBank/DDBJ whole genome shotgun (WGS) entry which is preliminary data.</text>
</comment>
<dbReference type="Proteomes" id="UP001174691">
    <property type="component" value="Unassembled WGS sequence"/>
</dbReference>
<keyword evidence="2" id="KW-0472">Membrane</keyword>
<keyword evidence="2" id="KW-0812">Transmembrane</keyword>
<dbReference type="PANTHER" id="PTHR38165:SF1">
    <property type="entry name" value="GLUCANASE B"/>
    <property type="match status" value="1"/>
</dbReference>
<dbReference type="PANTHER" id="PTHR38165">
    <property type="match status" value="1"/>
</dbReference>
<dbReference type="CDD" id="cd09220">
    <property type="entry name" value="GH64-GluB-like"/>
    <property type="match status" value="1"/>
</dbReference>
<dbReference type="AlphaFoldDB" id="A0AA38VNL6"/>
<dbReference type="InterPro" id="IPR042517">
    <property type="entry name" value="Glyco_hydro_64_N_2"/>
</dbReference>
<dbReference type="Gene3D" id="3.30.920.50">
    <property type="entry name" value="Beta-1,3-glucanase, C-terminal domain"/>
    <property type="match status" value="1"/>
</dbReference>
<proteinExistence type="predicted"/>
<dbReference type="Gene3D" id="2.60.110.10">
    <property type="entry name" value="Thaumatin"/>
    <property type="match status" value="1"/>
</dbReference>
<organism evidence="4 5">
    <name type="scientific">Coniochaeta hoffmannii</name>
    <dbReference type="NCBI Taxonomy" id="91930"/>
    <lineage>
        <taxon>Eukaryota</taxon>
        <taxon>Fungi</taxon>
        <taxon>Dikarya</taxon>
        <taxon>Ascomycota</taxon>
        <taxon>Pezizomycotina</taxon>
        <taxon>Sordariomycetes</taxon>
        <taxon>Sordariomycetidae</taxon>
        <taxon>Coniochaetales</taxon>
        <taxon>Coniochaetaceae</taxon>
        <taxon>Coniochaeta</taxon>
    </lineage>
</organism>
<dbReference type="InterPro" id="IPR037176">
    <property type="entry name" value="Osmotin/thaumatin-like_sf"/>
</dbReference>
<accession>A0AA38VNL6</accession>
<feature type="transmembrane region" description="Helical" evidence="2">
    <location>
        <begin position="562"/>
        <end position="582"/>
    </location>
</feature>
<dbReference type="InterPro" id="IPR032477">
    <property type="entry name" value="Glyco_hydro_64"/>
</dbReference>
<evidence type="ECO:0000259" key="3">
    <source>
        <dbReference type="PROSITE" id="PS52006"/>
    </source>
</evidence>
<dbReference type="Pfam" id="PF16483">
    <property type="entry name" value="Glyco_hydro_64"/>
    <property type="match status" value="1"/>
</dbReference>
<keyword evidence="2" id="KW-1133">Transmembrane helix</keyword>
<dbReference type="PROSITE" id="PS52006">
    <property type="entry name" value="GH64"/>
    <property type="match status" value="1"/>
</dbReference>
<name>A0AA38VNL6_9PEZI</name>
<evidence type="ECO:0000256" key="1">
    <source>
        <dbReference type="SAM" id="MobiDB-lite"/>
    </source>
</evidence>
<feature type="region of interest" description="Disordered" evidence="1">
    <location>
        <begin position="417"/>
        <end position="437"/>
    </location>
</feature>
<feature type="domain" description="GH64" evidence="3">
    <location>
        <begin position="34"/>
        <end position="391"/>
    </location>
</feature>
<keyword evidence="5" id="KW-1185">Reference proteome</keyword>
<gene>
    <name evidence="4" type="ORF">NKR19_g1893</name>
</gene>